<organism evidence="1 2">
    <name type="scientific">Aspergillus leporis</name>
    <dbReference type="NCBI Taxonomy" id="41062"/>
    <lineage>
        <taxon>Eukaryota</taxon>
        <taxon>Fungi</taxon>
        <taxon>Dikarya</taxon>
        <taxon>Ascomycota</taxon>
        <taxon>Pezizomycotina</taxon>
        <taxon>Eurotiomycetes</taxon>
        <taxon>Eurotiomycetidae</taxon>
        <taxon>Eurotiales</taxon>
        <taxon>Aspergillaceae</taxon>
        <taxon>Aspergillus</taxon>
        <taxon>Aspergillus subgen. Circumdati</taxon>
    </lineage>
</organism>
<proteinExistence type="predicted"/>
<accession>A0A5N5X2M5</accession>
<dbReference type="EMBL" id="ML732224">
    <property type="protein sequence ID" value="KAB8073592.1"/>
    <property type="molecule type" value="Genomic_DNA"/>
</dbReference>
<evidence type="ECO:0000313" key="1">
    <source>
        <dbReference type="EMBL" id="KAB8073592.1"/>
    </source>
</evidence>
<protein>
    <submittedName>
        <fullName evidence="1">Uncharacterized protein</fullName>
    </submittedName>
</protein>
<reference evidence="1 2" key="1">
    <citation type="submission" date="2019-04" db="EMBL/GenBank/DDBJ databases">
        <title>Friends and foes A comparative genomics study of 23 Aspergillus species from section Flavi.</title>
        <authorList>
            <consortium name="DOE Joint Genome Institute"/>
            <person name="Kjaerbolling I."/>
            <person name="Vesth T."/>
            <person name="Frisvad J.C."/>
            <person name="Nybo J.L."/>
            <person name="Theobald S."/>
            <person name="Kildgaard S."/>
            <person name="Isbrandt T."/>
            <person name="Kuo A."/>
            <person name="Sato A."/>
            <person name="Lyhne E.K."/>
            <person name="Kogle M.E."/>
            <person name="Wiebenga A."/>
            <person name="Kun R.S."/>
            <person name="Lubbers R.J."/>
            <person name="Makela M.R."/>
            <person name="Barry K."/>
            <person name="Chovatia M."/>
            <person name="Clum A."/>
            <person name="Daum C."/>
            <person name="Haridas S."/>
            <person name="He G."/>
            <person name="LaButti K."/>
            <person name="Lipzen A."/>
            <person name="Mondo S."/>
            <person name="Riley R."/>
            <person name="Salamov A."/>
            <person name="Simmons B.A."/>
            <person name="Magnuson J.K."/>
            <person name="Henrissat B."/>
            <person name="Mortensen U.H."/>
            <person name="Larsen T.O."/>
            <person name="Devries R.P."/>
            <person name="Grigoriev I.V."/>
            <person name="Machida M."/>
            <person name="Baker S.E."/>
            <person name="Andersen M.R."/>
        </authorList>
    </citation>
    <scope>NUCLEOTIDE SEQUENCE [LARGE SCALE GENOMIC DNA]</scope>
    <source>
        <strain evidence="1 2">CBS 151.66</strain>
    </source>
</reference>
<sequence>MMKLLPLGMSSWNFAITKIKSRLTTQHILDTPKMHTGHQVEPSRSLHTPKYDIFMAFFSFSRRQSFFCFRSPMLLRFITGLVTSGLGLYYTVNCSRGMSPVV</sequence>
<evidence type="ECO:0000313" key="2">
    <source>
        <dbReference type="Proteomes" id="UP000326565"/>
    </source>
</evidence>
<dbReference type="Proteomes" id="UP000326565">
    <property type="component" value="Unassembled WGS sequence"/>
</dbReference>
<dbReference type="AlphaFoldDB" id="A0A5N5X2M5"/>
<keyword evidence="2" id="KW-1185">Reference proteome</keyword>
<gene>
    <name evidence="1" type="ORF">BDV29DRAFT_175213</name>
</gene>
<name>A0A5N5X2M5_9EURO</name>